<dbReference type="CDD" id="cd03190">
    <property type="entry name" value="GST_C_Omega_like"/>
    <property type="match status" value="1"/>
</dbReference>
<feature type="active site" description="Proton donor/acceptor" evidence="1">
    <location>
        <position position="194"/>
    </location>
</feature>
<dbReference type="Proteomes" id="UP000254764">
    <property type="component" value="Unassembled WGS sequence"/>
</dbReference>
<feature type="active site" description="Nucleophile" evidence="1">
    <location>
        <position position="63"/>
    </location>
</feature>
<dbReference type="InterPro" id="IPR040079">
    <property type="entry name" value="Glutathione_S-Trfase"/>
</dbReference>
<dbReference type="SUPFAM" id="SSF52833">
    <property type="entry name" value="Thioredoxin-like"/>
    <property type="match status" value="1"/>
</dbReference>
<dbReference type="InterPro" id="IPR036249">
    <property type="entry name" value="Thioredoxin-like_sf"/>
</dbReference>
<dbReference type="RefSeq" id="WP_115672555.1">
    <property type="nucleotide sequence ID" value="NZ_UEYP01000022.1"/>
</dbReference>
<feature type="binding site" evidence="2">
    <location>
        <begin position="147"/>
        <end position="148"/>
    </location>
    <ligand>
        <name>glutathione</name>
        <dbReference type="ChEBI" id="CHEBI:57925"/>
    </ligand>
</feature>
<evidence type="ECO:0000313" key="5">
    <source>
        <dbReference type="EMBL" id="SSC66112.1"/>
    </source>
</evidence>
<name>A0A376AE79_9HYPH</name>
<gene>
    <name evidence="5" type="ORF">RHIZ70_1820</name>
</gene>
<feature type="domain" description="GST C-terminal" evidence="4">
    <location>
        <begin position="171"/>
        <end position="298"/>
    </location>
</feature>
<evidence type="ECO:0000313" key="6">
    <source>
        <dbReference type="Proteomes" id="UP000254764"/>
    </source>
</evidence>
<feature type="binding site" evidence="2">
    <location>
        <position position="96"/>
    </location>
    <ligand>
        <name>glutathione</name>
        <dbReference type="ChEBI" id="CHEBI:57925"/>
    </ligand>
</feature>
<dbReference type="Gene3D" id="3.40.30.10">
    <property type="entry name" value="Glutaredoxin"/>
    <property type="match status" value="1"/>
</dbReference>
<dbReference type="Pfam" id="PF13410">
    <property type="entry name" value="GST_C_2"/>
    <property type="match status" value="1"/>
</dbReference>
<dbReference type="SFLD" id="SFLDG01148">
    <property type="entry name" value="Xi_(cytGST)"/>
    <property type="match status" value="1"/>
</dbReference>
<feature type="binding site" evidence="2">
    <location>
        <begin position="129"/>
        <end position="132"/>
    </location>
    <ligand>
        <name>glutathione</name>
        <dbReference type="ChEBI" id="CHEBI:57925"/>
    </ligand>
</feature>
<protein>
    <recommendedName>
        <fullName evidence="4">GST C-terminal domain-containing protein</fullName>
    </recommendedName>
</protein>
<evidence type="ECO:0000256" key="2">
    <source>
        <dbReference type="PIRSR" id="PIRSR015753-2"/>
    </source>
</evidence>
<dbReference type="GO" id="GO:0004364">
    <property type="term" value="F:glutathione transferase activity"/>
    <property type="evidence" value="ECO:0007669"/>
    <property type="project" value="InterPro"/>
</dbReference>
<dbReference type="FunFam" id="3.40.30.10:FF:000058">
    <property type="entry name" value="Glutathione S-transferase, omega"/>
    <property type="match status" value="1"/>
</dbReference>
<keyword evidence="6" id="KW-1185">Reference proteome</keyword>
<dbReference type="GO" id="GO:0005737">
    <property type="term" value="C:cytoplasm"/>
    <property type="evidence" value="ECO:0007669"/>
    <property type="project" value="TreeGrafter"/>
</dbReference>
<dbReference type="SUPFAM" id="SSF47616">
    <property type="entry name" value="GST C-terminal domain-like"/>
    <property type="match status" value="1"/>
</dbReference>
<dbReference type="InterPro" id="IPR047047">
    <property type="entry name" value="GST_Omega-like_C"/>
</dbReference>
<dbReference type="Gene3D" id="1.20.1050.10">
    <property type="match status" value="1"/>
</dbReference>
<dbReference type="PANTHER" id="PTHR32419:SF6">
    <property type="entry name" value="GLUTATHIONE S-TRANSFERASE OMEGA-LIKE 1-RELATED"/>
    <property type="match status" value="1"/>
</dbReference>
<dbReference type="AlphaFoldDB" id="A0A376AE79"/>
<dbReference type="PANTHER" id="PTHR32419">
    <property type="entry name" value="GLUTATHIONYL-HYDROQUINONE REDUCTASE"/>
    <property type="match status" value="1"/>
</dbReference>
<evidence type="ECO:0000256" key="1">
    <source>
        <dbReference type="PIRSR" id="PIRSR015753-1"/>
    </source>
</evidence>
<dbReference type="SFLD" id="SFLDS00019">
    <property type="entry name" value="Glutathione_Transferase_(cytos"/>
    <property type="match status" value="1"/>
</dbReference>
<dbReference type="InterPro" id="IPR036282">
    <property type="entry name" value="Glutathione-S-Trfase_C_sf"/>
</dbReference>
<dbReference type="STRING" id="1336235.GCA_000518785_00847"/>
<evidence type="ECO:0000256" key="3">
    <source>
        <dbReference type="PIRSR" id="PIRSR015753-3"/>
    </source>
</evidence>
<dbReference type="FunFam" id="1.20.1050.10:FF:000019">
    <property type="entry name" value="Glutathione S-transferase, omega"/>
    <property type="match status" value="1"/>
</dbReference>
<dbReference type="InterPro" id="IPR004045">
    <property type="entry name" value="Glutathione_S-Trfase_N"/>
</dbReference>
<feature type="site" description="Lowers pKa of active site Cys" evidence="3">
    <location>
        <position position="252"/>
    </location>
</feature>
<dbReference type="PROSITE" id="PS50405">
    <property type="entry name" value="GST_CTER"/>
    <property type="match status" value="1"/>
</dbReference>
<dbReference type="Pfam" id="PF13409">
    <property type="entry name" value="GST_N_2"/>
    <property type="match status" value="1"/>
</dbReference>
<dbReference type="InterPro" id="IPR010987">
    <property type="entry name" value="Glutathione-S-Trfase_C-like"/>
</dbReference>
<dbReference type="SFLD" id="SFLDG01206">
    <property type="entry name" value="Xi.1"/>
    <property type="match status" value="1"/>
</dbReference>
<dbReference type="OrthoDB" id="9769158at2"/>
<evidence type="ECO:0000259" key="4">
    <source>
        <dbReference type="PROSITE" id="PS50405"/>
    </source>
</evidence>
<reference evidence="6" key="1">
    <citation type="submission" date="2018-07" db="EMBL/GenBank/DDBJ databases">
        <authorList>
            <person name="Peiro R."/>
            <person name="Begona"/>
            <person name="Cbmso G."/>
            <person name="Lopez M."/>
            <person name="Gonzalez S."/>
        </authorList>
    </citation>
    <scope>NUCLEOTIDE SEQUENCE [LARGE SCALE GENOMIC DNA]</scope>
</reference>
<proteinExistence type="predicted"/>
<sequence>MGMLVDGVWHDVWYDTKSTAGRFERSKAQFRNWVTADGAAGPTGKGGLKAEAGRYHLYVSLACPWAHRTLIFRKLKGLEDLISLSIVDPLMLENGWEFHDRDGATLDHLFGSDFLYQIYLKADPAYSGRVTVPVLWDKQTGTIVSNESADIIRMFNTAFNGLTGSDSDYCPADLRAEIDVLNDRIYDAVNNGVYKAGFATTQAAYEGAVTPLFAMLDELEERLSTGRYLFGERLTEADWRLFTTLVRFDPVYVGHFKCNIRRIADYPNLSAYVRDLYQTPGVAETVDIRHIKHHYYRSHKTINPTGIVPVGPALDLDRPHGREALSETELTTRRRA</sequence>
<dbReference type="PIRSF" id="PIRSF015753">
    <property type="entry name" value="GST"/>
    <property type="match status" value="1"/>
</dbReference>
<feature type="site" description="Lowers pKa of active site Cys" evidence="3">
    <location>
        <position position="295"/>
    </location>
</feature>
<accession>A0A376AE79</accession>
<organism evidence="5 6">
    <name type="scientific">Ciceribacter selenitireducens ATCC BAA-1503</name>
    <dbReference type="NCBI Taxonomy" id="1336235"/>
    <lineage>
        <taxon>Bacteria</taxon>
        <taxon>Pseudomonadati</taxon>
        <taxon>Pseudomonadota</taxon>
        <taxon>Alphaproteobacteria</taxon>
        <taxon>Hyphomicrobiales</taxon>
        <taxon>Rhizobiaceae</taxon>
        <taxon>Ciceribacter</taxon>
    </lineage>
</organism>
<dbReference type="InterPro" id="IPR016639">
    <property type="entry name" value="GST_Omega/GSH"/>
</dbReference>
<dbReference type="EMBL" id="UEYP01000022">
    <property type="protein sequence ID" value="SSC66112.1"/>
    <property type="molecule type" value="Genomic_DNA"/>
</dbReference>